<proteinExistence type="predicted"/>
<dbReference type="KEGG" id="blep:AL038_11220"/>
<evidence type="ECO:0000313" key="2">
    <source>
        <dbReference type="EMBL" id="AUI69526.1"/>
    </source>
</evidence>
<reference evidence="3" key="1">
    <citation type="submission" date="2016-12" db="EMBL/GenBank/DDBJ databases">
        <title>Complete Genome Sequence of Beggiatoa leptomitiformis D-401.</title>
        <authorList>
            <person name="Fomenkov A."/>
            <person name="Vincze T."/>
            <person name="Grabovich M."/>
            <person name="Anton B.P."/>
            <person name="Dubinina G."/>
            <person name="Orlova M."/>
            <person name="Belousova E."/>
            <person name="Roberts R.J."/>
        </authorList>
    </citation>
    <scope>NUCLEOTIDE SEQUENCE [LARGE SCALE GENOMIC DNA]</scope>
    <source>
        <strain evidence="3">D-401</strain>
    </source>
</reference>
<feature type="signal peptide" evidence="1">
    <location>
        <begin position="1"/>
        <end position="31"/>
    </location>
</feature>
<dbReference type="RefSeq" id="WP_062152878.1">
    <property type="nucleotide sequence ID" value="NZ_CP012373.2"/>
</dbReference>
<dbReference type="EMBL" id="CP018889">
    <property type="protein sequence ID" value="AUI69526.1"/>
    <property type="molecule type" value="Genomic_DNA"/>
</dbReference>
<keyword evidence="3" id="KW-1185">Reference proteome</keyword>
<evidence type="ECO:0008006" key="4">
    <source>
        <dbReference type="Google" id="ProtNLM"/>
    </source>
</evidence>
<accession>A0A2N9YH33</accession>
<organism evidence="2 3">
    <name type="scientific">Beggiatoa leptomitoformis</name>
    <dbReference type="NCBI Taxonomy" id="288004"/>
    <lineage>
        <taxon>Bacteria</taxon>
        <taxon>Pseudomonadati</taxon>
        <taxon>Pseudomonadota</taxon>
        <taxon>Gammaproteobacteria</taxon>
        <taxon>Thiotrichales</taxon>
        <taxon>Thiotrichaceae</taxon>
        <taxon>Beggiatoa</taxon>
    </lineage>
</organism>
<sequence length="600" mass="64890">MKSFSLRKKLLPSAMATALVAGFAFSGSANAIHLAEDGIGQVLLGPWYYAQVGYVTKMSIVNTSTTTAVKAKVVLRSAVASTEVFDFLCYLTPSDVCRFEIRYSSKLDSKGRPMAYFYSDDDSVKSPIPVHADSPYTVPAGTPTVNSLENTNATFASIVPAYYPVFMDRLGTGDTVQMGHIEVIGAYAVKGTVMGYNATGQKTFVEVTPGMSKFSLAQIFDSPRTSAEAIGQESFYRAPARGGALYLDKDENLPTESSERAAESAVPDIVTGYGPLVNSKIRSTDPSWISLIGNAELIGTTGDRTAYRLPALTGAIGDHALLVSTDDEGVAAPTKYGFPVYTNTVWSTTNSGYSQKRYFEPAVIISQNYKIADFDGLVIANPVYDVKAGENAPQSAVGVRFGQRLGVAGTLVAAEYNADKDIEIERALAATNLQQTYENDIAFGGTRETKLLVTFPTRYNHYGRNVCTGGARVSGTTLIYTPPFATDGAITYSMLAYNDFEQSTTILGIPYSGGANVVTVEKLQEVNYFLPAWPNYQQGWYDVSLGVESGCPYPGVPTLSVTHKYDLVSGQLRNSTLVPTSHKPNRNTCLNGNCDYFWMY</sequence>
<evidence type="ECO:0000256" key="1">
    <source>
        <dbReference type="SAM" id="SignalP"/>
    </source>
</evidence>
<dbReference type="Proteomes" id="UP000234271">
    <property type="component" value="Chromosome"/>
</dbReference>
<feature type="chain" id="PRO_5014718462" description="IgGFc-binding protein N-terminal domain-containing protein" evidence="1">
    <location>
        <begin position="32"/>
        <end position="600"/>
    </location>
</feature>
<evidence type="ECO:0000313" key="3">
    <source>
        <dbReference type="Proteomes" id="UP000234271"/>
    </source>
</evidence>
<gene>
    <name evidence="2" type="ORF">BLE401_13050</name>
</gene>
<keyword evidence="1" id="KW-0732">Signal</keyword>
<name>A0A2N9YH33_9GAMM</name>
<dbReference type="OrthoDB" id="5763254at2"/>
<dbReference type="AlphaFoldDB" id="A0A2N9YH33"/>
<protein>
    <recommendedName>
        <fullName evidence="4">IgGFc-binding protein N-terminal domain-containing protein</fullName>
    </recommendedName>
</protein>